<evidence type="ECO:0000256" key="1">
    <source>
        <dbReference type="ARBA" id="ARBA00011012"/>
    </source>
</evidence>
<dbReference type="AlphaFoldDB" id="A0A061DLW0"/>
<dbReference type="GO" id="GO:0035556">
    <property type="term" value="P:intracellular signal transduction"/>
    <property type="evidence" value="ECO:0000318"/>
    <property type="project" value="GO_Central"/>
</dbReference>
<accession>A0A061DLW0</accession>
<dbReference type="GO" id="GO:0043539">
    <property type="term" value="F:protein serine/threonine kinase activator activity"/>
    <property type="evidence" value="ECO:0000318"/>
    <property type="project" value="GO_Central"/>
</dbReference>
<dbReference type="InterPro" id="IPR013878">
    <property type="entry name" value="Mo25"/>
</dbReference>
<dbReference type="HOGENOM" id="CLU_035755_0_0_1"/>
<dbReference type="EMBL" id="CM001879">
    <property type="protein sequence ID" value="EOX93422.1"/>
    <property type="molecule type" value="Genomic_DNA"/>
</dbReference>
<proteinExistence type="inferred from homology"/>
<protein>
    <submittedName>
        <fullName evidence="2">Mo25 family protein</fullName>
    </submittedName>
</protein>
<keyword evidence="3" id="KW-1185">Reference proteome</keyword>
<dbReference type="PANTHER" id="PTHR10182">
    <property type="entry name" value="CALCIUM-BINDING PROTEIN 39-RELATED"/>
    <property type="match status" value="1"/>
</dbReference>
<dbReference type="InterPro" id="IPR011989">
    <property type="entry name" value="ARM-like"/>
</dbReference>
<dbReference type="PANTHER" id="PTHR10182:SF34">
    <property type="entry name" value="MO25-LIKE PROTEIN"/>
    <property type="match status" value="1"/>
</dbReference>
<dbReference type="SUPFAM" id="SSF48371">
    <property type="entry name" value="ARM repeat"/>
    <property type="match status" value="1"/>
</dbReference>
<dbReference type="InParanoid" id="A0A061DLW0"/>
<name>A0A061DLW0_THECC</name>
<dbReference type="InterPro" id="IPR016024">
    <property type="entry name" value="ARM-type_fold"/>
</dbReference>
<gene>
    <name evidence="2" type="ORF">TCM_002298</name>
</gene>
<evidence type="ECO:0000313" key="2">
    <source>
        <dbReference type="EMBL" id="EOX93422.1"/>
    </source>
</evidence>
<reference evidence="2 3" key="1">
    <citation type="journal article" date="2013" name="Genome Biol.">
        <title>The genome sequence of the most widely cultivated cacao type and its use to identify candidate genes regulating pod color.</title>
        <authorList>
            <person name="Motamayor J.C."/>
            <person name="Mockaitis K."/>
            <person name="Schmutz J."/>
            <person name="Haiminen N."/>
            <person name="Iii D.L."/>
            <person name="Cornejo O."/>
            <person name="Findley S.D."/>
            <person name="Zheng P."/>
            <person name="Utro F."/>
            <person name="Royaert S."/>
            <person name="Saski C."/>
            <person name="Jenkins J."/>
            <person name="Podicheti R."/>
            <person name="Zhao M."/>
            <person name="Scheffler B.E."/>
            <person name="Stack J.C."/>
            <person name="Feltus F.A."/>
            <person name="Mustiga G.M."/>
            <person name="Amores F."/>
            <person name="Phillips W."/>
            <person name="Marelli J.P."/>
            <person name="May G.D."/>
            <person name="Shapiro H."/>
            <person name="Ma J."/>
            <person name="Bustamante C.D."/>
            <person name="Schnell R.J."/>
            <person name="Main D."/>
            <person name="Gilbert D."/>
            <person name="Parida L."/>
            <person name="Kuhn D.N."/>
        </authorList>
    </citation>
    <scope>NUCLEOTIDE SEQUENCE [LARGE SCALE GENOMIC DNA]</scope>
    <source>
        <strain evidence="3">cv. Matina 1-6</strain>
    </source>
</reference>
<dbReference type="Proteomes" id="UP000026915">
    <property type="component" value="Chromosome 1"/>
</dbReference>
<dbReference type="eggNOG" id="KOG1566">
    <property type="taxonomic scope" value="Eukaryota"/>
</dbReference>
<dbReference type="OMA" id="ETFHVFK"/>
<evidence type="ECO:0000313" key="3">
    <source>
        <dbReference type="Proteomes" id="UP000026915"/>
    </source>
</evidence>
<dbReference type="STRING" id="3641.A0A061DLW0"/>
<dbReference type="Pfam" id="PF08569">
    <property type="entry name" value="Mo25"/>
    <property type="match status" value="1"/>
</dbReference>
<comment type="similarity">
    <text evidence="1">Belongs to the Mo25 family.</text>
</comment>
<sequence length="366" mass="42377">MKGLFKSKPPTPVELVQQTRELLAYALSNTETRERKRAEKIAELDKLILDIRTILYGDGQVEPSSDACAQLTKEFFQQDTFRLLIHCLPTLNSGARQNATHVIANLQRQRVNSKLIASEYLENNLDIMDILIPGYEDSDIAWTYGSISRECIRHQSVAKYVLESKHMKKFFDYLQNPNFDIASDVQATFKVQNTHELLHTNTFLQELLIRHKSTVAGFLSANYDWFFQEYNSQLLQSESYITRRHAIKLLGDMLLDRSNASVMVRYVSSLDNMRIMMNLLRDSKKTIKLDTFHVFKLFVANQNKPPEIISILVTNRSKLLRFFSEFNIDKEDEQFEADKSQIIKEIANLQSTDRSCQDLDNCDVPC</sequence>
<organism evidence="2 3">
    <name type="scientific">Theobroma cacao</name>
    <name type="common">Cacao</name>
    <name type="synonym">Cocoa</name>
    <dbReference type="NCBI Taxonomy" id="3641"/>
    <lineage>
        <taxon>Eukaryota</taxon>
        <taxon>Viridiplantae</taxon>
        <taxon>Streptophyta</taxon>
        <taxon>Embryophyta</taxon>
        <taxon>Tracheophyta</taxon>
        <taxon>Spermatophyta</taxon>
        <taxon>Magnoliopsida</taxon>
        <taxon>eudicotyledons</taxon>
        <taxon>Gunneridae</taxon>
        <taxon>Pentapetalae</taxon>
        <taxon>rosids</taxon>
        <taxon>malvids</taxon>
        <taxon>Malvales</taxon>
        <taxon>Malvaceae</taxon>
        <taxon>Byttnerioideae</taxon>
        <taxon>Theobroma</taxon>
    </lineage>
</organism>
<dbReference type="Gene3D" id="1.25.10.10">
    <property type="entry name" value="Leucine-rich Repeat Variant"/>
    <property type="match status" value="1"/>
</dbReference>
<dbReference type="Gramene" id="EOX93422">
    <property type="protein sequence ID" value="EOX93422"/>
    <property type="gene ID" value="TCM_002298"/>
</dbReference>